<evidence type="ECO:0008006" key="3">
    <source>
        <dbReference type="Google" id="ProtNLM"/>
    </source>
</evidence>
<organism evidence="1 2">
    <name type="scientific">Artemisia annua</name>
    <name type="common">Sweet wormwood</name>
    <dbReference type="NCBI Taxonomy" id="35608"/>
    <lineage>
        <taxon>Eukaryota</taxon>
        <taxon>Viridiplantae</taxon>
        <taxon>Streptophyta</taxon>
        <taxon>Embryophyta</taxon>
        <taxon>Tracheophyta</taxon>
        <taxon>Spermatophyta</taxon>
        <taxon>Magnoliopsida</taxon>
        <taxon>eudicotyledons</taxon>
        <taxon>Gunneridae</taxon>
        <taxon>Pentapetalae</taxon>
        <taxon>asterids</taxon>
        <taxon>campanulids</taxon>
        <taxon>Asterales</taxon>
        <taxon>Asteraceae</taxon>
        <taxon>Asteroideae</taxon>
        <taxon>Anthemideae</taxon>
        <taxon>Artemisiinae</taxon>
        <taxon>Artemisia</taxon>
    </lineage>
</organism>
<keyword evidence="2" id="KW-1185">Reference proteome</keyword>
<comment type="caution">
    <text evidence="1">The sequence shown here is derived from an EMBL/GenBank/DDBJ whole genome shotgun (WGS) entry which is preliminary data.</text>
</comment>
<dbReference type="Gene3D" id="3.40.395.10">
    <property type="entry name" value="Adenoviral Proteinase, Chain A"/>
    <property type="match status" value="1"/>
</dbReference>
<evidence type="ECO:0000313" key="2">
    <source>
        <dbReference type="Proteomes" id="UP000245207"/>
    </source>
</evidence>
<dbReference type="Proteomes" id="UP000245207">
    <property type="component" value="Unassembled WGS sequence"/>
</dbReference>
<dbReference type="InterPro" id="IPR038765">
    <property type="entry name" value="Papain-like_cys_pep_sf"/>
</dbReference>
<dbReference type="SUPFAM" id="SSF54001">
    <property type="entry name" value="Cysteine proteinases"/>
    <property type="match status" value="1"/>
</dbReference>
<reference evidence="1 2" key="1">
    <citation type="journal article" date="2018" name="Mol. Plant">
        <title>The genome of Artemisia annua provides insight into the evolution of Asteraceae family and artemisinin biosynthesis.</title>
        <authorList>
            <person name="Shen Q."/>
            <person name="Zhang L."/>
            <person name="Liao Z."/>
            <person name="Wang S."/>
            <person name="Yan T."/>
            <person name="Shi P."/>
            <person name="Liu M."/>
            <person name="Fu X."/>
            <person name="Pan Q."/>
            <person name="Wang Y."/>
            <person name="Lv Z."/>
            <person name="Lu X."/>
            <person name="Zhang F."/>
            <person name="Jiang W."/>
            <person name="Ma Y."/>
            <person name="Chen M."/>
            <person name="Hao X."/>
            <person name="Li L."/>
            <person name="Tang Y."/>
            <person name="Lv G."/>
            <person name="Zhou Y."/>
            <person name="Sun X."/>
            <person name="Brodelius P.E."/>
            <person name="Rose J.K.C."/>
            <person name="Tang K."/>
        </authorList>
    </citation>
    <scope>NUCLEOTIDE SEQUENCE [LARGE SCALE GENOMIC DNA]</scope>
    <source>
        <strain evidence="2">cv. Huhao1</strain>
        <tissue evidence="1">Leaf</tissue>
    </source>
</reference>
<dbReference type="EMBL" id="PKPP01013514">
    <property type="protein sequence ID" value="PWA40833.1"/>
    <property type="molecule type" value="Genomic_DNA"/>
</dbReference>
<gene>
    <name evidence="1" type="ORF">CTI12_AA559360</name>
</gene>
<accession>A0A2U1KVR7</accession>
<sequence>MIAIRIPVLLRCIEWFKANNFDDSGYKITFHHPPNVPQQSGCFGDCGTLMLMFMKTLLRGSTINLVADTIELGRRARETMLEELFDTIVPFDPSLVDDEDTPISLVPFPIPS</sequence>
<name>A0A2U1KVR7_ARTAN</name>
<proteinExistence type="predicted"/>
<protein>
    <recommendedName>
        <fullName evidence="3">Ulp1 protease family, C-terminal catalytic domain-containing protein</fullName>
    </recommendedName>
</protein>
<evidence type="ECO:0000313" key="1">
    <source>
        <dbReference type="EMBL" id="PWA40833.1"/>
    </source>
</evidence>
<dbReference type="AlphaFoldDB" id="A0A2U1KVR7"/>